<evidence type="ECO:0000313" key="2">
    <source>
        <dbReference type="Proteomes" id="UP001470230"/>
    </source>
</evidence>
<comment type="caution">
    <text evidence="1">The sequence shown here is derived from an EMBL/GenBank/DDBJ whole genome shotgun (WGS) entry which is preliminary data.</text>
</comment>
<proteinExistence type="predicted"/>
<dbReference type="PANTHER" id="PTHR48131:SF1">
    <property type="entry name" value="AAA+ ATPASE DOMAIN-CONTAINING PROTEIN"/>
    <property type="match status" value="1"/>
</dbReference>
<sequence length="299" mass="34682">MIKHVLSKMKETDEEMQRIINKHSLQDFNDRIIYIAHRLEKYQTNTYPYNTLLILDDIAGSDLVIHSNSEFLRLITKTRHYNLTVILAFQTIRFVHMNAKRIATDIVCYSGFSEEDFTSFLQQTNDNLNIKKTVHEYLNHQNPHDHFISSGWNSIKEGIGHTGKFLADNQSILNGLGNTTEVLGNFIPGVGIIGKGLKMAANIGQNISEDKQRQQQEEKQKIDNETNKTYMEKMKNQLEHPITNQTLTAYGNILPLKHSAIDKINYKYNQFQIKPTVFKKEKEFEEKVRKHKTKSGKKK</sequence>
<keyword evidence="2" id="KW-1185">Reference proteome</keyword>
<evidence type="ECO:0000313" key="1">
    <source>
        <dbReference type="EMBL" id="KAK8887166.1"/>
    </source>
</evidence>
<accession>A0ABR2K8R6</accession>
<dbReference type="PANTHER" id="PTHR48131">
    <property type="entry name" value="RESIII DOMAIN-CONTAINING PROTEIN"/>
    <property type="match status" value="1"/>
</dbReference>
<dbReference type="InterPro" id="IPR006758">
    <property type="entry name" value="A32L"/>
</dbReference>
<protein>
    <submittedName>
        <fullName evidence="1">Uncharacterized protein</fullName>
    </submittedName>
</protein>
<dbReference type="EMBL" id="JAPFFF010000006">
    <property type="protein sequence ID" value="KAK8887166.1"/>
    <property type="molecule type" value="Genomic_DNA"/>
</dbReference>
<gene>
    <name evidence="1" type="ORF">M9Y10_038204</name>
</gene>
<reference evidence="1 2" key="1">
    <citation type="submission" date="2024-04" db="EMBL/GenBank/DDBJ databases">
        <title>Tritrichomonas musculus Genome.</title>
        <authorList>
            <person name="Alves-Ferreira E."/>
            <person name="Grigg M."/>
            <person name="Lorenzi H."/>
            <person name="Galac M."/>
        </authorList>
    </citation>
    <scope>NUCLEOTIDE SEQUENCE [LARGE SCALE GENOMIC DNA]</scope>
    <source>
        <strain evidence="1 2">EAF2021</strain>
    </source>
</reference>
<organism evidence="1 2">
    <name type="scientific">Tritrichomonas musculus</name>
    <dbReference type="NCBI Taxonomy" id="1915356"/>
    <lineage>
        <taxon>Eukaryota</taxon>
        <taxon>Metamonada</taxon>
        <taxon>Parabasalia</taxon>
        <taxon>Tritrichomonadida</taxon>
        <taxon>Tritrichomonadidae</taxon>
        <taxon>Tritrichomonas</taxon>
    </lineage>
</organism>
<name>A0ABR2K8R6_9EUKA</name>
<dbReference type="Proteomes" id="UP001470230">
    <property type="component" value="Unassembled WGS sequence"/>
</dbReference>
<dbReference type="Pfam" id="PF04665">
    <property type="entry name" value="Pox_A32"/>
    <property type="match status" value="1"/>
</dbReference>